<feature type="transmembrane region" description="Helical" evidence="1">
    <location>
        <begin position="7"/>
        <end position="27"/>
    </location>
</feature>
<dbReference type="Proteomes" id="UP000650485">
    <property type="component" value="Unassembled WGS sequence"/>
</dbReference>
<sequence>MRSWRSLALPGGVLLLTSVVLVLPQLISNMPIIGIDALFHFNRFYDIAEQMKHGQFNYFMSEYGYQHSGRIVTPLYGPWLSYLMGFVLMLIPNWFWFEIVTDIAILLVAGVGIYRLGRYLKSSRYASLVSAVIYMALPLTTTWQTSQSFTGIGAALLPYVVYYGIAMAKQPTTFSWVGLAISLAVLTQAHLFTALLGVLVLGILFVVTVIGKNKATIIALMQRLLKAVVLYGLLVANVLVGMADVMGSNQILTPYTPLDISREGMRITLSQSPTLRNYSWLGIIAVVVLIVAVLVYRKLAREYRFLFWLAVVFFSLSLTVFPWNAIQQIEPTIVDTMQFPSRLSVVSNVALVLLLPRLLVVPDVQKHLNRQLRLVIVMIAIVVPVAISSGILAKSAHRLHTDELVHVTKHTAFNETKSKAEIAREWRYGDVQNALADVQKATPDYLVNNGLQSGDNSYDMYMREVIQNPLKAQITQGNDALTYRWHSQNDNKITVPVAVYAHSKVILNGHQVAKPQTTRIGTLQVRPRVGQNNVTISYDVSPVIKMIILGNAVLWIGLVIFMTVKTIWRNGYQIKV</sequence>
<comment type="caution">
    <text evidence="2">The sequence shown here is derived from an EMBL/GenBank/DDBJ whole genome shotgun (WGS) entry which is preliminary data.</text>
</comment>
<dbReference type="RefSeq" id="WP_118704125.1">
    <property type="nucleotide sequence ID" value="NZ_CABJBN010000004.1"/>
</dbReference>
<organism evidence="2 3">
    <name type="scientific">Weissella confusa</name>
    <name type="common">Lactobacillus confusus</name>
    <dbReference type="NCBI Taxonomy" id="1583"/>
    <lineage>
        <taxon>Bacteria</taxon>
        <taxon>Bacillati</taxon>
        <taxon>Bacillota</taxon>
        <taxon>Bacilli</taxon>
        <taxon>Lactobacillales</taxon>
        <taxon>Lactobacillaceae</taxon>
        <taxon>Weissella</taxon>
    </lineage>
</organism>
<feature type="transmembrane region" description="Helical" evidence="1">
    <location>
        <begin position="343"/>
        <end position="360"/>
    </location>
</feature>
<feature type="transmembrane region" description="Helical" evidence="1">
    <location>
        <begin position="149"/>
        <end position="166"/>
    </location>
</feature>
<keyword evidence="1" id="KW-0472">Membrane</keyword>
<evidence type="ECO:0000313" key="2">
    <source>
        <dbReference type="EMBL" id="MBC6498182.1"/>
    </source>
</evidence>
<name>A0A3R5YVD7_WEICO</name>
<feature type="transmembrane region" description="Helical" evidence="1">
    <location>
        <begin position="224"/>
        <end position="243"/>
    </location>
</feature>
<feature type="transmembrane region" description="Helical" evidence="1">
    <location>
        <begin position="372"/>
        <end position="393"/>
    </location>
</feature>
<evidence type="ECO:0000256" key="1">
    <source>
        <dbReference type="SAM" id="Phobius"/>
    </source>
</evidence>
<dbReference type="AlphaFoldDB" id="A0A3R5YVD7"/>
<feature type="transmembrane region" description="Helical" evidence="1">
    <location>
        <begin position="278"/>
        <end position="296"/>
    </location>
</feature>
<evidence type="ECO:0000313" key="3">
    <source>
        <dbReference type="Proteomes" id="UP000650485"/>
    </source>
</evidence>
<protein>
    <recommendedName>
        <fullName evidence="4">Membrane protein 6-pyruvoyl-tetrahydropterin synthase-related domain-containing protein</fullName>
    </recommendedName>
</protein>
<evidence type="ECO:0008006" key="4">
    <source>
        <dbReference type="Google" id="ProtNLM"/>
    </source>
</evidence>
<keyword evidence="1" id="KW-1133">Transmembrane helix</keyword>
<gene>
    <name evidence="2" type="ORF">H7R52_01125</name>
</gene>
<feature type="transmembrane region" description="Helical" evidence="1">
    <location>
        <begin position="546"/>
        <end position="568"/>
    </location>
</feature>
<dbReference type="EMBL" id="JACSZT010000002">
    <property type="protein sequence ID" value="MBC6498182.1"/>
    <property type="molecule type" value="Genomic_DNA"/>
</dbReference>
<reference evidence="2" key="1">
    <citation type="submission" date="2020-08" db="EMBL/GenBank/DDBJ databases">
        <title>Complete genome sequence of Weissella confusa strain FS54 provides insights into metabolic potential.</title>
        <authorList>
            <person name="Fhoula I."/>
            <person name="Najjari A."/>
            <person name="Lekired A."/>
            <person name="Bessrour-Aouam N."/>
            <person name="Jaballah S."/>
            <person name="Klibi N."/>
            <person name="Ouzari H.-I."/>
        </authorList>
    </citation>
    <scope>NUCLEOTIDE SEQUENCE</scope>
    <source>
        <strain evidence="2">FS54</strain>
    </source>
</reference>
<keyword evidence="1" id="KW-0812">Transmembrane</keyword>
<feature type="transmembrane region" description="Helical" evidence="1">
    <location>
        <begin position="94"/>
        <end position="113"/>
    </location>
</feature>
<accession>A0A3R5YVD7</accession>
<feature type="transmembrane region" description="Helical" evidence="1">
    <location>
        <begin position="305"/>
        <end position="323"/>
    </location>
</feature>
<feature type="transmembrane region" description="Helical" evidence="1">
    <location>
        <begin position="195"/>
        <end position="212"/>
    </location>
</feature>
<proteinExistence type="predicted"/>